<dbReference type="CDD" id="cd16343">
    <property type="entry name" value="LMWPTP"/>
    <property type="match status" value="1"/>
</dbReference>
<gene>
    <name evidence="8" type="ORF">DFR26_1007</name>
</gene>
<sequence>MFESILVVCIGNICRSPMAERLLKHALPDKTISSAGLGALVGEGADPCAQQLLLAEGIDLSDHVARQLNADLVASHELILVMTERQKTGLESEYPSARGRVFRYCHWSGADVPDPYQLETAAFEHALTLIRQGTSDWAAKLG</sequence>
<proteinExistence type="inferred from homology"/>
<dbReference type="GO" id="GO:0004725">
    <property type="term" value="F:protein tyrosine phosphatase activity"/>
    <property type="evidence" value="ECO:0007669"/>
    <property type="project" value="UniProtKB-EC"/>
</dbReference>
<name>A0A3E0H5M0_9GAMM</name>
<evidence type="ECO:0000313" key="9">
    <source>
        <dbReference type="Proteomes" id="UP000256774"/>
    </source>
</evidence>
<comment type="catalytic activity">
    <reaction evidence="5">
        <text>O-phospho-L-tyrosyl-[protein] + H2O = L-tyrosyl-[protein] + phosphate</text>
        <dbReference type="Rhea" id="RHEA:10684"/>
        <dbReference type="Rhea" id="RHEA-COMP:10136"/>
        <dbReference type="Rhea" id="RHEA-COMP:20101"/>
        <dbReference type="ChEBI" id="CHEBI:15377"/>
        <dbReference type="ChEBI" id="CHEBI:43474"/>
        <dbReference type="ChEBI" id="CHEBI:46858"/>
        <dbReference type="ChEBI" id="CHEBI:61978"/>
        <dbReference type="EC" id="3.1.3.48"/>
    </reaction>
</comment>
<protein>
    <recommendedName>
        <fullName evidence="2">protein-tyrosine-phosphatase</fullName>
        <ecNumber evidence="2">3.1.3.48</ecNumber>
    </recommendedName>
</protein>
<dbReference type="SUPFAM" id="SSF52788">
    <property type="entry name" value="Phosphotyrosine protein phosphatases I"/>
    <property type="match status" value="1"/>
</dbReference>
<dbReference type="Pfam" id="PF01451">
    <property type="entry name" value="LMWPc"/>
    <property type="match status" value="1"/>
</dbReference>
<comment type="similarity">
    <text evidence="1">Belongs to the low molecular weight phosphotyrosine protein phosphatase family.</text>
</comment>
<dbReference type="InterPro" id="IPR036196">
    <property type="entry name" value="Ptyr_pPase_sf"/>
</dbReference>
<keyword evidence="9" id="KW-1185">Reference proteome</keyword>
<evidence type="ECO:0000256" key="5">
    <source>
        <dbReference type="ARBA" id="ARBA00051722"/>
    </source>
</evidence>
<evidence type="ECO:0000256" key="2">
    <source>
        <dbReference type="ARBA" id="ARBA00013064"/>
    </source>
</evidence>
<evidence type="ECO:0000256" key="3">
    <source>
        <dbReference type="ARBA" id="ARBA00022801"/>
    </source>
</evidence>
<dbReference type="SMART" id="SM00226">
    <property type="entry name" value="LMWPc"/>
    <property type="match status" value="1"/>
</dbReference>
<keyword evidence="3" id="KW-0378">Hydrolase</keyword>
<dbReference type="Gene3D" id="3.40.50.2300">
    <property type="match status" value="1"/>
</dbReference>
<dbReference type="PRINTS" id="PR00719">
    <property type="entry name" value="LMWPTPASE"/>
</dbReference>
<reference evidence="8 9" key="1">
    <citation type="submission" date="2018-08" db="EMBL/GenBank/DDBJ databases">
        <title>Genomic Encyclopedia of Type Strains, Phase IV (KMG-IV): sequencing the most valuable type-strain genomes for metagenomic binning, comparative biology and taxonomic classification.</title>
        <authorList>
            <person name="Goeker M."/>
        </authorList>
    </citation>
    <scope>NUCLEOTIDE SEQUENCE [LARGE SCALE GENOMIC DNA]</scope>
    <source>
        <strain evidence="8 9">DSM 26022</strain>
    </source>
</reference>
<dbReference type="InterPro" id="IPR017867">
    <property type="entry name" value="Tyr_phospatase_low_mol_wt"/>
</dbReference>
<evidence type="ECO:0000256" key="1">
    <source>
        <dbReference type="ARBA" id="ARBA00011063"/>
    </source>
</evidence>
<feature type="active site" description="Proton donor" evidence="6">
    <location>
        <position position="114"/>
    </location>
</feature>
<feature type="active site" evidence="6">
    <location>
        <position position="15"/>
    </location>
</feature>
<evidence type="ECO:0000259" key="7">
    <source>
        <dbReference type="SMART" id="SM00226"/>
    </source>
</evidence>
<feature type="active site" description="Nucleophile" evidence="6">
    <location>
        <position position="9"/>
    </location>
</feature>
<dbReference type="AlphaFoldDB" id="A0A3E0H5M0"/>
<feature type="domain" description="Phosphotyrosine protein phosphatase I" evidence="7">
    <location>
        <begin position="3"/>
        <end position="140"/>
    </location>
</feature>
<dbReference type="RefSeq" id="WP_116207870.1">
    <property type="nucleotide sequence ID" value="NZ_QUNR01000002.1"/>
</dbReference>
<dbReference type="Proteomes" id="UP000256774">
    <property type="component" value="Unassembled WGS sequence"/>
</dbReference>
<dbReference type="InterPro" id="IPR050438">
    <property type="entry name" value="LMW_PTPase"/>
</dbReference>
<dbReference type="OrthoDB" id="9784339at2"/>
<dbReference type="EC" id="3.1.3.48" evidence="2"/>
<dbReference type="PANTHER" id="PTHR11717">
    <property type="entry name" value="LOW MOLECULAR WEIGHT PROTEIN TYROSINE PHOSPHATASE"/>
    <property type="match status" value="1"/>
</dbReference>
<organism evidence="8 9">
    <name type="scientific">Paraperlucidibaca baekdonensis</name>
    <dbReference type="NCBI Taxonomy" id="748120"/>
    <lineage>
        <taxon>Bacteria</taxon>
        <taxon>Pseudomonadati</taxon>
        <taxon>Pseudomonadota</taxon>
        <taxon>Gammaproteobacteria</taxon>
        <taxon>Moraxellales</taxon>
        <taxon>Moraxellaceae</taxon>
        <taxon>Paraperlucidibaca</taxon>
    </lineage>
</organism>
<accession>A0A3E0H5M0</accession>
<evidence type="ECO:0000256" key="4">
    <source>
        <dbReference type="ARBA" id="ARBA00022912"/>
    </source>
</evidence>
<evidence type="ECO:0000256" key="6">
    <source>
        <dbReference type="PIRSR" id="PIRSR617867-1"/>
    </source>
</evidence>
<dbReference type="InterPro" id="IPR023485">
    <property type="entry name" value="Ptyr_pPase"/>
</dbReference>
<evidence type="ECO:0000313" key="8">
    <source>
        <dbReference type="EMBL" id="REH38842.1"/>
    </source>
</evidence>
<dbReference type="EMBL" id="QUNR01000002">
    <property type="protein sequence ID" value="REH38842.1"/>
    <property type="molecule type" value="Genomic_DNA"/>
</dbReference>
<comment type="caution">
    <text evidence="8">The sequence shown here is derived from an EMBL/GenBank/DDBJ whole genome shotgun (WGS) entry which is preliminary data.</text>
</comment>
<keyword evidence="4" id="KW-0904">Protein phosphatase</keyword>
<dbReference type="PANTHER" id="PTHR11717:SF31">
    <property type="entry name" value="LOW MOLECULAR WEIGHT PROTEIN-TYROSINE-PHOSPHATASE ETP-RELATED"/>
    <property type="match status" value="1"/>
</dbReference>